<protein>
    <submittedName>
        <fullName evidence="15">TonB-dependent receptor</fullName>
    </submittedName>
</protein>
<evidence type="ECO:0000256" key="8">
    <source>
        <dbReference type="ARBA" id="ARBA00023170"/>
    </source>
</evidence>
<keyword evidence="9 10" id="KW-0998">Cell outer membrane</keyword>
<evidence type="ECO:0000256" key="11">
    <source>
        <dbReference type="RuleBase" id="RU003357"/>
    </source>
</evidence>
<dbReference type="SUPFAM" id="SSF56935">
    <property type="entry name" value="Porins"/>
    <property type="match status" value="1"/>
</dbReference>
<keyword evidence="12" id="KW-0732">Signal</keyword>
<comment type="similarity">
    <text evidence="2 10 11">Belongs to the TonB-dependent receptor family.</text>
</comment>
<evidence type="ECO:0000256" key="10">
    <source>
        <dbReference type="PROSITE-ProRule" id="PRU01360"/>
    </source>
</evidence>
<feature type="domain" description="TonB-dependent receptor plug" evidence="14">
    <location>
        <begin position="64"/>
        <end position="182"/>
    </location>
</feature>
<keyword evidence="5 10" id="KW-0812">Transmembrane</keyword>
<evidence type="ECO:0000256" key="5">
    <source>
        <dbReference type="ARBA" id="ARBA00022692"/>
    </source>
</evidence>
<dbReference type="Gene3D" id="2.170.130.10">
    <property type="entry name" value="TonB-dependent receptor, plug domain"/>
    <property type="match status" value="1"/>
</dbReference>
<evidence type="ECO:0000256" key="4">
    <source>
        <dbReference type="ARBA" id="ARBA00022452"/>
    </source>
</evidence>
<comment type="caution">
    <text evidence="15">The sequence shown here is derived from an EMBL/GenBank/DDBJ whole genome shotgun (WGS) entry which is preliminary data.</text>
</comment>
<dbReference type="InterPro" id="IPR036942">
    <property type="entry name" value="Beta-barrel_TonB_sf"/>
</dbReference>
<feature type="signal peptide" evidence="12">
    <location>
        <begin position="1"/>
        <end position="41"/>
    </location>
</feature>
<keyword evidence="3 10" id="KW-0813">Transport</keyword>
<keyword evidence="8 15" id="KW-0675">Receptor</keyword>
<keyword evidence="16" id="KW-1185">Reference proteome</keyword>
<dbReference type="GO" id="GO:0009279">
    <property type="term" value="C:cell outer membrane"/>
    <property type="evidence" value="ECO:0007669"/>
    <property type="project" value="UniProtKB-SubCell"/>
</dbReference>
<evidence type="ECO:0000256" key="9">
    <source>
        <dbReference type="ARBA" id="ARBA00023237"/>
    </source>
</evidence>
<dbReference type="AlphaFoldDB" id="A0A6L6Q6Q0"/>
<evidence type="ECO:0000259" key="13">
    <source>
        <dbReference type="Pfam" id="PF00593"/>
    </source>
</evidence>
<evidence type="ECO:0000256" key="1">
    <source>
        <dbReference type="ARBA" id="ARBA00004571"/>
    </source>
</evidence>
<dbReference type="InterPro" id="IPR039426">
    <property type="entry name" value="TonB-dep_rcpt-like"/>
</dbReference>
<accession>A0A6L6Q6Q0</accession>
<dbReference type="EMBL" id="WNLA01000018">
    <property type="protein sequence ID" value="MTW04782.1"/>
    <property type="molecule type" value="Genomic_DNA"/>
</dbReference>
<feature type="domain" description="TonB-dependent receptor-like beta-barrel" evidence="13">
    <location>
        <begin position="388"/>
        <end position="916"/>
    </location>
</feature>
<dbReference type="Gene3D" id="2.40.170.20">
    <property type="entry name" value="TonB-dependent receptor, beta-barrel domain"/>
    <property type="match status" value="1"/>
</dbReference>
<dbReference type="InterPro" id="IPR037066">
    <property type="entry name" value="Plug_dom_sf"/>
</dbReference>
<proteinExistence type="inferred from homology"/>
<dbReference type="Pfam" id="PF07715">
    <property type="entry name" value="Plug"/>
    <property type="match status" value="1"/>
</dbReference>
<dbReference type="PROSITE" id="PS52016">
    <property type="entry name" value="TONB_DEPENDENT_REC_3"/>
    <property type="match status" value="1"/>
</dbReference>
<evidence type="ECO:0000313" key="15">
    <source>
        <dbReference type="EMBL" id="MTW04782.1"/>
    </source>
</evidence>
<organism evidence="15 16">
    <name type="scientific">Pseudoduganella ginsengisoli</name>
    <dbReference type="NCBI Taxonomy" id="1462440"/>
    <lineage>
        <taxon>Bacteria</taxon>
        <taxon>Pseudomonadati</taxon>
        <taxon>Pseudomonadota</taxon>
        <taxon>Betaproteobacteria</taxon>
        <taxon>Burkholderiales</taxon>
        <taxon>Oxalobacteraceae</taxon>
        <taxon>Telluria group</taxon>
        <taxon>Pseudoduganella</taxon>
    </lineage>
</organism>
<evidence type="ECO:0000256" key="3">
    <source>
        <dbReference type="ARBA" id="ARBA00022448"/>
    </source>
</evidence>
<name>A0A6L6Q6Q0_9BURK</name>
<gene>
    <name evidence="15" type="ORF">GM668_22155</name>
</gene>
<evidence type="ECO:0000256" key="12">
    <source>
        <dbReference type="SAM" id="SignalP"/>
    </source>
</evidence>
<dbReference type="PANTHER" id="PTHR47234:SF2">
    <property type="entry name" value="TONB-DEPENDENT RECEPTOR"/>
    <property type="match status" value="1"/>
</dbReference>
<comment type="subcellular location">
    <subcellularLocation>
        <location evidence="1 10">Cell outer membrane</location>
        <topology evidence="1 10">Multi-pass membrane protein</topology>
    </subcellularLocation>
</comment>
<evidence type="ECO:0000256" key="2">
    <source>
        <dbReference type="ARBA" id="ARBA00009810"/>
    </source>
</evidence>
<evidence type="ECO:0000313" key="16">
    <source>
        <dbReference type="Proteomes" id="UP000484015"/>
    </source>
</evidence>
<keyword evidence="4 10" id="KW-1134">Transmembrane beta strand</keyword>
<evidence type="ECO:0000256" key="6">
    <source>
        <dbReference type="ARBA" id="ARBA00023077"/>
    </source>
</evidence>
<keyword evidence="6 11" id="KW-0798">TonB box</keyword>
<evidence type="ECO:0000259" key="14">
    <source>
        <dbReference type="Pfam" id="PF07715"/>
    </source>
</evidence>
<dbReference type="InterPro" id="IPR012910">
    <property type="entry name" value="Plug_dom"/>
</dbReference>
<feature type="chain" id="PRO_5027018101" evidence="12">
    <location>
        <begin position="42"/>
        <end position="946"/>
    </location>
</feature>
<evidence type="ECO:0000256" key="7">
    <source>
        <dbReference type="ARBA" id="ARBA00023136"/>
    </source>
</evidence>
<dbReference type="PANTHER" id="PTHR47234">
    <property type="match status" value="1"/>
</dbReference>
<keyword evidence="7 10" id="KW-0472">Membrane</keyword>
<sequence>MQNDIKSSMMNKETHVKHSSKLQYTVLVASLAAAFPGLALAQETDSKHVQKVVVTGSNIKRVDSETASPVQVVSRQEIEQSGAQTVAQILNNLTGNDRGAISDLGGTNSWASGASGVSMRNLGTGATLVLLNGRRLSAYGFADALQANFVNIDSIPSDVIDRVEILKDGASAVYGSDAVAGVINIITRKNFRGVGVKASAQQSLERSFLNREHKASIIGGTGDFDTDGYNAFAHLELYSRGKYTDRQVRPLLPDWYIRMNPDRDATSTGSIPGNYVGRYPANYSDPKLAGKSINVAAPGCAPENLKGGLCFYDYWQDSLARPPAERATFLGSAKMKLPNDMTGYAELQLAKTRNDYHTAPPRSSVTGVPLSWYDSITGKMQYFTDPQLPVGHPNNPYSFPIGLNYRFADDRDMFKNVGSSDQFRALAGIQGESMGWEWDSAVGIMGSKARQRQHLYRDRYAYADAIVSGAYKFGQTNDRALLEKMFPEMGSHGQYRQAFMDFKASRELYALPGGPLQLATGVDLRHESFEHMSSDNVLEARIVQFSGVKIDGARNVAAAFAELAAPFTKQLEGSFAIRGDKVINQAGAIVPKFGLRYTANDMLMVRGTVSKGFRAPSLPETGNGGASWFNNGYLDPKRCAAATELRNILNTGNAADKNLALTAYDLGCKVNFPSVVTPNPDLKPEHTNSFTAGLVLQPIRALSFTIDYYNIKRRDEIAVKDIDQTLANEDRTNGLVQRDPLTTQDIDIARRAAELSGKNVAYPIGPIRTIAAQYQNYGKSRVSGIDLDAKGRWTLGDMGTVNVGLELNHQFEYQQWDSFANTYTQNYVGYRGVPRTRAVAKLSWENAVLVTGLRANFASGTQLAWGELDTANTIDGCAGRSVSKDECKIASDTTVDFWTRYTFRPGTTISANVFNLFDRKDPVKLYPNSALPLRTRTLKLTVEHMF</sequence>
<dbReference type="Proteomes" id="UP000484015">
    <property type="component" value="Unassembled WGS sequence"/>
</dbReference>
<dbReference type="Pfam" id="PF00593">
    <property type="entry name" value="TonB_dep_Rec_b-barrel"/>
    <property type="match status" value="1"/>
</dbReference>
<dbReference type="InterPro" id="IPR000531">
    <property type="entry name" value="Beta-barrel_TonB"/>
</dbReference>
<dbReference type="OrthoDB" id="8530571at2"/>
<reference evidence="15 16" key="1">
    <citation type="submission" date="2019-11" db="EMBL/GenBank/DDBJ databases">
        <title>Type strains purchased from KCTC, JCM and DSMZ.</title>
        <authorList>
            <person name="Lu H."/>
        </authorList>
    </citation>
    <scope>NUCLEOTIDE SEQUENCE [LARGE SCALE GENOMIC DNA]</scope>
    <source>
        <strain evidence="15 16">KCTC 42409</strain>
    </source>
</reference>